<keyword evidence="9" id="KW-0175">Coiled coil</keyword>
<dbReference type="KEGG" id="tem:JW646_05490"/>
<evidence type="ECO:0000259" key="11">
    <source>
        <dbReference type="Pfam" id="PF04963"/>
    </source>
</evidence>
<reference evidence="12 13" key="1">
    <citation type="journal article" date="2023" name="Int. J. Syst. Evol. Microbiol.">
        <title>Terrisporobacter hibernicus sp. nov., isolated from bovine faeces in Northern Ireland.</title>
        <authorList>
            <person name="Mitchell M."/>
            <person name="Nguyen S.V."/>
            <person name="Connor M."/>
            <person name="Fairley D.J."/>
            <person name="Donoghue O."/>
            <person name="Marshall H."/>
            <person name="Koolman L."/>
            <person name="McMullan G."/>
            <person name="Schaffer K.E."/>
            <person name="McGrath J.W."/>
            <person name="Fanning S."/>
        </authorList>
    </citation>
    <scope>NUCLEOTIDE SEQUENCE [LARGE SCALE GENOMIC DNA]</scope>
    <source>
        <strain evidence="12 13">MCA3</strain>
    </source>
</reference>
<keyword evidence="5" id="KW-0805">Transcription regulation</keyword>
<evidence type="ECO:0000256" key="3">
    <source>
        <dbReference type="ARBA" id="ARBA00022679"/>
    </source>
</evidence>
<keyword evidence="7" id="KW-0238">DNA-binding</keyword>
<dbReference type="PROSITE" id="PS50044">
    <property type="entry name" value="SIGMA54_3"/>
    <property type="match status" value="1"/>
</dbReference>
<dbReference type="GO" id="GO:0003677">
    <property type="term" value="F:DNA binding"/>
    <property type="evidence" value="ECO:0007669"/>
    <property type="project" value="UniProtKB-KW"/>
</dbReference>
<dbReference type="EMBL" id="CP081135">
    <property type="protein sequence ID" value="UEL48903.1"/>
    <property type="molecule type" value="Genomic_DNA"/>
</dbReference>
<dbReference type="PANTHER" id="PTHR32248:SF4">
    <property type="entry name" value="RNA POLYMERASE SIGMA-54 FACTOR"/>
    <property type="match status" value="1"/>
</dbReference>
<evidence type="ECO:0000313" key="12">
    <source>
        <dbReference type="EMBL" id="UEL48903.1"/>
    </source>
</evidence>
<keyword evidence="3" id="KW-0808">Transferase</keyword>
<dbReference type="PROSITE" id="PS00718">
    <property type="entry name" value="SIGMA54_2"/>
    <property type="match status" value="1"/>
</dbReference>
<dbReference type="AlphaFoldDB" id="A0AAX2ZHX8"/>
<dbReference type="Gene3D" id="1.10.10.60">
    <property type="entry name" value="Homeodomain-like"/>
    <property type="match status" value="1"/>
</dbReference>
<dbReference type="Pfam" id="PF04963">
    <property type="entry name" value="Sigma54_CBD"/>
    <property type="match status" value="1"/>
</dbReference>
<gene>
    <name evidence="12" type="primary">rpoN</name>
    <name evidence="12" type="ORF">JW646_05490</name>
</gene>
<dbReference type="Gene3D" id="1.10.10.1330">
    <property type="entry name" value="RNA polymerase sigma-54 factor, core-binding domain"/>
    <property type="match status" value="1"/>
</dbReference>
<dbReference type="GO" id="GO:0016779">
    <property type="term" value="F:nucleotidyltransferase activity"/>
    <property type="evidence" value="ECO:0007669"/>
    <property type="project" value="UniProtKB-KW"/>
</dbReference>
<keyword evidence="8" id="KW-0804">Transcription</keyword>
<dbReference type="GO" id="GO:0016987">
    <property type="term" value="F:sigma factor activity"/>
    <property type="evidence" value="ECO:0007669"/>
    <property type="project" value="UniProtKB-KW"/>
</dbReference>
<dbReference type="RefSeq" id="WP_228416863.1">
    <property type="nucleotide sequence ID" value="NZ_CP081135.1"/>
</dbReference>
<dbReference type="PIRSF" id="PIRSF000774">
    <property type="entry name" value="RpoN"/>
    <property type="match status" value="1"/>
</dbReference>
<name>A0AAX2ZHX8_9FIRM</name>
<dbReference type="GO" id="GO:0000428">
    <property type="term" value="C:DNA-directed RNA polymerase complex"/>
    <property type="evidence" value="ECO:0007669"/>
    <property type="project" value="UniProtKB-KW"/>
</dbReference>
<feature type="domain" description="RNA polymerase sigma factor 54 DNA-binding" evidence="10">
    <location>
        <begin position="286"/>
        <end position="444"/>
    </location>
</feature>
<evidence type="ECO:0000256" key="5">
    <source>
        <dbReference type="ARBA" id="ARBA00023015"/>
    </source>
</evidence>
<dbReference type="Pfam" id="PF04552">
    <property type="entry name" value="Sigma54_DBD"/>
    <property type="match status" value="1"/>
</dbReference>
<dbReference type="PRINTS" id="PR00045">
    <property type="entry name" value="SIGMA54FCT"/>
</dbReference>
<evidence type="ECO:0000259" key="10">
    <source>
        <dbReference type="Pfam" id="PF04552"/>
    </source>
</evidence>
<dbReference type="NCBIfam" id="TIGR02395">
    <property type="entry name" value="rpoN_sigma"/>
    <property type="match status" value="1"/>
</dbReference>
<evidence type="ECO:0000256" key="7">
    <source>
        <dbReference type="ARBA" id="ARBA00023125"/>
    </source>
</evidence>
<proteinExistence type="inferred from homology"/>
<dbReference type="InterPro" id="IPR007634">
    <property type="entry name" value="RNA_pol_sigma_54_DNA-bd"/>
</dbReference>
<keyword evidence="4" id="KW-0548">Nucleotidyltransferase</keyword>
<dbReference type="GO" id="GO:0006352">
    <property type="term" value="P:DNA-templated transcription initiation"/>
    <property type="evidence" value="ECO:0007669"/>
    <property type="project" value="InterPro"/>
</dbReference>
<evidence type="ECO:0000256" key="8">
    <source>
        <dbReference type="ARBA" id="ARBA00023163"/>
    </source>
</evidence>
<sequence>MNLNNRLDIIQSQKLVMTTQLKQSLDILNMSNLELEDEIKRESEENPVLEIENKGDIDWEEFAKNIDNKSYNIKSYDLDNDFTLENLARYENNLYDYVKEQLGFLKLSNKEKEACEYIVDCLDKDGYLGTDEKFILDELNIDNNYFEKCLKNIQQLEPSGIGSRSLSECLLIQMRNKNINDHILKSIIVEDLNLIGQNKIKFISKKYDISIEECVEYIEQIKEFDPKPGRLCSNEKTVYIQPDVTVRKIDGEFIVYMNDNDNFHLCINNYYKSVLTSSSSDENAKEFIKNKLNHALNLLKNIETRKSTILKIAEVIVREQKEFFNKGAKYIKPMRLKDIALDLGYHESTISRGINSKYMLTPFGLFEFKYFFSTAIQSDEEEGTSSTKIKNMIKEFINKEDKLKPLSDDKICKLLKDKGITVARRTVAKYREEMNILSSSKRKRFVK</sequence>
<dbReference type="InterPro" id="IPR007046">
    <property type="entry name" value="RNA_pol_sigma_54_core-bd"/>
</dbReference>
<dbReference type="Proteomes" id="UP001198983">
    <property type="component" value="Chromosome"/>
</dbReference>
<keyword evidence="2" id="KW-0240">DNA-directed RNA polymerase</keyword>
<evidence type="ECO:0000256" key="9">
    <source>
        <dbReference type="SAM" id="Coils"/>
    </source>
</evidence>
<feature type="coiled-coil region" evidence="9">
    <location>
        <begin position="25"/>
        <end position="52"/>
    </location>
</feature>
<keyword evidence="6" id="KW-0731">Sigma factor</keyword>
<dbReference type="PANTHER" id="PTHR32248">
    <property type="entry name" value="RNA POLYMERASE SIGMA-54 FACTOR"/>
    <property type="match status" value="1"/>
</dbReference>
<dbReference type="InterPro" id="IPR000394">
    <property type="entry name" value="RNA_pol_sigma_54"/>
</dbReference>
<dbReference type="GO" id="GO:0001216">
    <property type="term" value="F:DNA-binding transcription activator activity"/>
    <property type="evidence" value="ECO:0007669"/>
    <property type="project" value="InterPro"/>
</dbReference>
<organism evidence="12 13">
    <name type="scientific">Terrisporobacter hibernicus</name>
    <dbReference type="NCBI Taxonomy" id="2813371"/>
    <lineage>
        <taxon>Bacteria</taxon>
        <taxon>Bacillati</taxon>
        <taxon>Bacillota</taxon>
        <taxon>Clostridia</taxon>
        <taxon>Peptostreptococcales</taxon>
        <taxon>Peptostreptococcaceae</taxon>
        <taxon>Terrisporobacter</taxon>
    </lineage>
</organism>
<evidence type="ECO:0000256" key="1">
    <source>
        <dbReference type="ARBA" id="ARBA00008798"/>
    </source>
</evidence>
<evidence type="ECO:0000313" key="13">
    <source>
        <dbReference type="Proteomes" id="UP001198983"/>
    </source>
</evidence>
<dbReference type="Pfam" id="PF00309">
    <property type="entry name" value="Sigma54_AID"/>
    <property type="match status" value="1"/>
</dbReference>
<dbReference type="InterPro" id="IPR038709">
    <property type="entry name" value="RpoN_core-bd_sf"/>
</dbReference>
<evidence type="ECO:0000256" key="2">
    <source>
        <dbReference type="ARBA" id="ARBA00022478"/>
    </source>
</evidence>
<protein>
    <submittedName>
        <fullName evidence="12">RNA polymerase factor sigma-54</fullName>
    </submittedName>
</protein>
<comment type="similarity">
    <text evidence="1">Belongs to the sigma-54 factor family.</text>
</comment>
<evidence type="ECO:0000256" key="6">
    <source>
        <dbReference type="ARBA" id="ARBA00023082"/>
    </source>
</evidence>
<feature type="domain" description="RNA polymerase sigma factor 54 core-binding" evidence="11">
    <location>
        <begin position="84"/>
        <end position="271"/>
    </location>
</feature>
<keyword evidence="13" id="KW-1185">Reference proteome</keyword>
<accession>A0AAX2ZHX8</accession>
<dbReference type="PROSITE" id="PS00717">
    <property type="entry name" value="SIGMA54_1"/>
    <property type="match status" value="1"/>
</dbReference>
<evidence type="ECO:0000256" key="4">
    <source>
        <dbReference type="ARBA" id="ARBA00022695"/>
    </source>
</evidence>